<organism evidence="3 4">
    <name type="scientific">Vibrio mangrovi</name>
    <dbReference type="NCBI Taxonomy" id="474394"/>
    <lineage>
        <taxon>Bacteria</taxon>
        <taxon>Pseudomonadati</taxon>
        <taxon>Pseudomonadota</taxon>
        <taxon>Gammaproteobacteria</taxon>
        <taxon>Vibrionales</taxon>
        <taxon>Vibrionaceae</taxon>
        <taxon>Vibrio</taxon>
    </lineage>
</organism>
<feature type="compositionally biased region" description="Polar residues" evidence="1">
    <location>
        <begin position="183"/>
        <end position="192"/>
    </location>
</feature>
<evidence type="ECO:0000256" key="1">
    <source>
        <dbReference type="SAM" id="MobiDB-lite"/>
    </source>
</evidence>
<feature type="compositionally biased region" description="Low complexity" evidence="1">
    <location>
        <begin position="496"/>
        <end position="527"/>
    </location>
</feature>
<dbReference type="EMBL" id="JAWRCO010000002">
    <property type="protein sequence ID" value="MDW6004709.1"/>
    <property type="molecule type" value="Genomic_DNA"/>
</dbReference>
<protein>
    <submittedName>
        <fullName evidence="3">Uncharacterized protein</fullName>
    </submittedName>
</protein>
<feature type="region of interest" description="Disordered" evidence="1">
    <location>
        <begin position="335"/>
        <end position="463"/>
    </location>
</feature>
<feature type="region of interest" description="Disordered" evidence="1">
    <location>
        <begin position="771"/>
        <end position="804"/>
    </location>
</feature>
<sequence length="871" mass="95120">MADQTVSVDIGASTRVDFLVPRVFYQLEQQMKRLGRSNWNGRETGIRQNRNIDLPGSALAGAEAERYAQEPAVTFTGLSEEIFSTLQQSDMRLDTQALLSVTEQLLEQSVEQTDTLKNIRSDIARLPRLTEGRSTDVRKVNARNITNIHVTHLSDERSVGHSFSVPASKRGHQTLQQRRKSTGTKQPQTPQELSELPRKSGRTRVGSGIRNRRRQASGGGLSVGRILNRLGKFNPNLAQFDELVRDIYPDIDEVRIGGAASAPQYRRRGRRMTSRRMPGANRPKRFGSQTRRGGFSVGGIMRQLGRVNPHLAAVDAFVRDIYPEIDDVRIGGEVPQQQRAAQMKQSGSRQSPNRKGSRKGKTNRKTARKPSVRKQAVRNQPAGNQSTHSKTSGDKTGRHKAVASSASDTSSANKAPSAHEAPSANKAPNGKGHSGQKSASVRHQSVTRRRRPGSRMRRSGFSVGGAMRQLGRLDPRLATIDEIVRDIYPEIDDVRIGGQTTTTQRRSGQSQSSGRTNVSGRRSGTSRNSRRRNSMRRRRPGSRMRRGGFSVGGAMRQLGRLDPRLAAVDEIVRDIYPEIDDVRIGGRNTQQRRSGRSQSTARRQRPVQSRRRSPHQNRSRVRLGRNSGISRRVSSAPRVRRQLSTLRNVRKARIPGQRMLSRVGKAGRRFAPVKRLTKKIPYVGAALEALNIGSTLADQSLSRQEKASDIGGSLGSMGGAAVGATVGAAIGSVVPVIGTAIGGMVGSYLGGIGGEWLGRWAGKSLFSDDKEKEKASAGAGMRDRENAVAGPGMSSPAAGSSPQDMMAMSNRVNQVQSSQQGGTQVSFAPVFHIQGDVDDQQISKLENMVMRLARQVEKMGGGPRSVSFADS</sequence>
<feature type="region of interest" description="Disordered" evidence="1">
    <location>
        <begin position="156"/>
        <end position="219"/>
    </location>
</feature>
<keyword evidence="5" id="KW-1185">Reference proteome</keyword>
<feature type="compositionally biased region" description="Polar residues" evidence="1">
    <location>
        <begin position="435"/>
        <end position="444"/>
    </location>
</feature>
<dbReference type="PANTHER" id="PTHR21525:SF9">
    <property type="entry name" value="CHANNEL_COLICIN DOMAIN-CONTAINING PROTEIN"/>
    <property type="match status" value="1"/>
</dbReference>
<dbReference type="PANTHER" id="PTHR21525">
    <property type="entry name" value="MOTILE SPERM PROTEIN"/>
    <property type="match status" value="1"/>
</dbReference>
<feature type="compositionally biased region" description="Basic residues" evidence="1">
    <location>
        <begin position="265"/>
        <end position="274"/>
    </location>
</feature>
<feature type="compositionally biased region" description="Basic residues" evidence="1">
    <location>
        <begin position="169"/>
        <end position="182"/>
    </location>
</feature>
<feature type="compositionally biased region" description="Basic residues" evidence="1">
    <location>
        <begin position="355"/>
        <end position="376"/>
    </location>
</feature>
<dbReference type="Proteomes" id="UP001283366">
    <property type="component" value="Unassembled WGS sequence"/>
</dbReference>
<feature type="region of interest" description="Disordered" evidence="1">
    <location>
        <begin position="495"/>
        <end position="555"/>
    </location>
</feature>
<evidence type="ECO:0000313" key="2">
    <source>
        <dbReference type="EMBL" id="MDW6004709.1"/>
    </source>
</evidence>
<feature type="compositionally biased region" description="Basic residues" evidence="1">
    <location>
        <begin position="528"/>
        <end position="546"/>
    </location>
</feature>
<gene>
    <name evidence="2" type="ORF">SBX37_17775</name>
    <name evidence="3" type="ORF">VIM7927_02277</name>
</gene>
<feature type="compositionally biased region" description="Polar residues" evidence="1">
    <location>
        <begin position="377"/>
        <end position="390"/>
    </location>
</feature>
<name>A0A1Y6IVZ9_9VIBR</name>
<reference evidence="3 4" key="1">
    <citation type="submission" date="2017-05" db="EMBL/GenBank/DDBJ databases">
        <authorList>
            <person name="Song R."/>
            <person name="Chenine A.L."/>
            <person name="Ruprecht R.M."/>
        </authorList>
    </citation>
    <scope>NUCLEOTIDE SEQUENCE [LARGE SCALE GENOMIC DNA]</scope>
    <source>
        <strain evidence="3 4">CECT 7927</strain>
    </source>
</reference>
<evidence type="ECO:0000313" key="3">
    <source>
        <dbReference type="EMBL" id="SMS01000.1"/>
    </source>
</evidence>
<evidence type="ECO:0000313" key="4">
    <source>
        <dbReference type="Proteomes" id="UP000196125"/>
    </source>
</evidence>
<feature type="region of interest" description="Disordered" evidence="1">
    <location>
        <begin position="262"/>
        <end position="294"/>
    </location>
</feature>
<dbReference type="RefSeq" id="WP_087481041.1">
    <property type="nucleotide sequence ID" value="NZ_AP024884.1"/>
</dbReference>
<reference evidence="2 5" key="2">
    <citation type="submission" date="2023-11" db="EMBL/GenBank/DDBJ databases">
        <title>Plant-associative lifestyle of Vibrio porteresiae and its evolutionary dynamics.</title>
        <authorList>
            <person name="Rameshkumar N."/>
            <person name="Kirti K."/>
        </authorList>
    </citation>
    <scope>NUCLEOTIDE SEQUENCE [LARGE SCALE GENOMIC DNA]</scope>
    <source>
        <strain evidence="2 5">MSSRF38</strain>
    </source>
</reference>
<accession>A0A1Y6IVZ9</accession>
<feature type="region of interest" description="Disordered" evidence="1">
    <location>
        <begin position="583"/>
        <end position="640"/>
    </location>
</feature>
<feature type="compositionally biased region" description="Polar residues" evidence="1">
    <location>
        <begin position="335"/>
        <end position="354"/>
    </location>
</feature>
<feature type="compositionally biased region" description="Basic residues" evidence="1">
    <location>
        <begin position="602"/>
        <end position="623"/>
    </location>
</feature>
<dbReference type="EMBL" id="FXXI01000003">
    <property type="protein sequence ID" value="SMS01000.1"/>
    <property type="molecule type" value="Genomic_DNA"/>
</dbReference>
<feature type="compositionally biased region" description="Low complexity" evidence="1">
    <location>
        <begin position="789"/>
        <end position="802"/>
    </location>
</feature>
<feature type="compositionally biased region" description="Low complexity" evidence="1">
    <location>
        <begin position="402"/>
        <end position="415"/>
    </location>
</feature>
<dbReference type="OrthoDB" id="371379at2"/>
<feature type="compositionally biased region" description="Basic residues" evidence="1">
    <location>
        <begin position="445"/>
        <end position="458"/>
    </location>
</feature>
<feature type="compositionally biased region" description="Polar residues" evidence="1">
    <location>
        <begin position="587"/>
        <end position="601"/>
    </location>
</feature>
<evidence type="ECO:0000313" key="5">
    <source>
        <dbReference type="Proteomes" id="UP001283366"/>
    </source>
</evidence>
<feature type="compositionally biased region" description="Basic and acidic residues" evidence="1">
    <location>
        <begin position="771"/>
        <end position="786"/>
    </location>
</feature>
<dbReference type="AlphaFoldDB" id="A0A1Y6IVZ9"/>
<dbReference type="Proteomes" id="UP000196125">
    <property type="component" value="Unassembled WGS sequence"/>
</dbReference>
<proteinExistence type="predicted"/>